<dbReference type="InterPro" id="IPR037401">
    <property type="entry name" value="SnoaL-like"/>
</dbReference>
<dbReference type="Gene3D" id="3.10.450.50">
    <property type="match status" value="1"/>
</dbReference>
<feature type="domain" description="SnoaL-like" evidence="1">
    <location>
        <begin position="8"/>
        <end position="114"/>
    </location>
</feature>
<organism evidence="2 3">
    <name type="scientific">Capillimicrobium parvum</name>
    <dbReference type="NCBI Taxonomy" id="2884022"/>
    <lineage>
        <taxon>Bacteria</taxon>
        <taxon>Bacillati</taxon>
        <taxon>Actinomycetota</taxon>
        <taxon>Thermoleophilia</taxon>
        <taxon>Solirubrobacterales</taxon>
        <taxon>Capillimicrobiaceae</taxon>
        <taxon>Capillimicrobium</taxon>
    </lineage>
</organism>
<dbReference type="PANTHER" id="PTHR41252">
    <property type="entry name" value="BLR2505 PROTEIN"/>
    <property type="match status" value="1"/>
</dbReference>
<gene>
    <name evidence="2" type="ORF">DSM104329_00197</name>
</gene>
<reference evidence="2" key="1">
    <citation type="journal article" date="2022" name="Int. J. Syst. Evol. Microbiol.">
        <title>Pseudomonas aegrilactucae sp. nov. and Pseudomonas morbosilactucae sp. nov., pathogens causing bacterial rot of lettuce in Japan.</title>
        <authorList>
            <person name="Sawada H."/>
            <person name="Fujikawa T."/>
            <person name="Satou M."/>
        </authorList>
    </citation>
    <scope>NUCLEOTIDE SEQUENCE</scope>
    <source>
        <strain evidence="2">0166_1</strain>
    </source>
</reference>
<evidence type="ECO:0000313" key="3">
    <source>
        <dbReference type="Proteomes" id="UP001162834"/>
    </source>
</evidence>
<dbReference type="PANTHER" id="PTHR41252:SF1">
    <property type="entry name" value="BLR2505 PROTEIN"/>
    <property type="match status" value="1"/>
</dbReference>
<dbReference type="KEGG" id="sbae:DSM104329_00197"/>
<dbReference type="EMBL" id="CP087164">
    <property type="protein sequence ID" value="UGS33832.1"/>
    <property type="molecule type" value="Genomic_DNA"/>
</dbReference>
<protein>
    <recommendedName>
        <fullName evidence="1">SnoaL-like domain-containing protein</fullName>
    </recommendedName>
</protein>
<evidence type="ECO:0000259" key="1">
    <source>
        <dbReference type="Pfam" id="PF12680"/>
    </source>
</evidence>
<dbReference type="Proteomes" id="UP001162834">
    <property type="component" value="Chromosome"/>
</dbReference>
<keyword evidence="3" id="KW-1185">Reference proteome</keyword>
<sequence>MAQSIDVVREVFAAFERGDIERVLELLDEDVEWIEPAGYWVAPGRSRGRAAVEDIIAAYPDRWAEIALEPETFIEAGEHVIVLGSEHGTARETGRSFRGRFANVFVVRSGRVVSLEAFTDTALLWKALGGQPAD</sequence>
<dbReference type="InterPro" id="IPR032710">
    <property type="entry name" value="NTF2-like_dom_sf"/>
</dbReference>
<dbReference type="RefSeq" id="WP_259313524.1">
    <property type="nucleotide sequence ID" value="NZ_CP087164.1"/>
</dbReference>
<dbReference type="SUPFAM" id="SSF54427">
    <property type="entry name" value="NTF2-like"/>
    <property type="match status" value="1"/>
</dbReference>
<name>A0A9E6XU49_9ACTN</name>
<accession>A0A9E6XU49</accession>
<evidence type="ECO:0000313" key="2">
    <source>
        <dbReference type="EMBL" id="UGS33832.1"/>
    </source>
</evidence>
<dbReference type="AlphaFoldDB" id="A0A9E6XU49"/>
<dbReference type="Pfam" id="PF12680">
    <property type="entry name" value="SnoaL_2"/>
    <property type="match status" value="1"/>
</dbReference>
<proteinExistence type="predicted"/>